<evidence type="ECO:0000256" key="14">
    <source>
        <dbReference type="ARBA" id="ARBA00022994"/>
    </source>
</evidence>
<dbReference type="HAMAP" id="MF_01098">
    <property type="entry name" value="MtrE"/>
    <property type="match status" value="1"/>
</dbReference>
<evidence type="ECO:0000256" key="12">
    <source>
        <dbReference type="ARBA" id="ARBA00022967"/>
    </source>
</evidence>
<dbReference type="GO" id="GO:0012506">
    <property type="term" value="C:vesicle membrane"/>
    <property type="evidence" value="ECO:0007669"/>
    <property type="project" value="InterPro"/>
</dbReference>
<comment type="function">
    <text evidence="1 19">Part of a complex that catalyzes the formation of methyl-coenzyme M and tetrahydromethanopterin from coenzyme M and methyl-tetrahydromethanopterin. This is an energy-conserving, sodium-ion translocating step.</text>
</comment>
<dbReference type="GO" id="GO:0005737">
    <property type="term" value="C:cytoplasm"/>
    <property type="evidence" value="ECO:0007669"/>
    <property type="project" value="InterPro"/>
</dbReference>
<comment type="catalytic activity">
    <reaction evidence="17 19">
        <text>5-methyl-5,6,7,8-tetrahydromethanopterin + coenzyme M + 2 Na(+)(in) = 5,6,7,8-tetrahydromethanopterin + methyl-coenzyme M + 2 Na(+)(out)</text>
        <dbReference type="Rhea" id="RHEA:53492"/>
        <dbReference type="ChEBI" id="CHEBI:29101"/>
        <dbReference type="ChEBI" id="CHEBI:58103"/>
        <dbReference type="ChEBI" id="CHEBI:58116"/>
        <dbReference type="ChEBI" id="CHEBI:58286"/>
        <dbReference type="ChEBI" id="CHEBI:58319"/>
        <dbReference type="EC" id="7.2.1.4"/>
    </reaction>
</comment>
<keyword evidence="15 19" id="KW-0472">Membrane</keyword>
<feature type="compositionally biased region" description="Acidic residues" evidence="20">
    <location>
        <begin position="313"/>
        <end position="338"/>
    </location>
</feature>
<keyword evidence="11 19" id="KW-0812">Transmembrane</keyword>
<feature type="transmembrane region" description="Helical" evidence="19">
    <location>
        <begin position="167"/>
        <end position="184"/>
    </location>
</feature>
<gene>
    <name evidence="19" type="primary">mtrE</name>
    <name evidence="21" type="ORF">SAMN02910315_01673</name>
</gene>
<protein>
    <recommendedName>
        <fullName evidence="6 19">Tetrahydromethanopterin S-methyltransferase subunit E</fullName>
        <ecNumber evidence="18 19">7.2.1.4</ecNumber>
    </recommendedName>
    <alternativeName>
        <fullName evidence="16 19">N5-methyltetrahydromethanopterin--coenzyme M methyltransferase subunit E</fullName>
    </alternativeName>
</protein>
<evidence type="ECO:0000256" key="10">
    <source>
        <dbReference type="ARBA" id="ARBA00022679"/>
    </source>
</evidence>
<feature type="transmembrane region" description="Helical" evidence="19">
    <location>
        <begin position="87"/>
        <end position="108"/>
    </location>
</feature>
<comment type="subunit">
    <text evidence="5 19">The complex is composed of 8 subunits; MtrA, MtrB, MtrC, MtrD, MtrE, MtrF, MtrG and MtrH.</text>
</comment>
<evidence type="ECO:0000256" key="2">
    <source>
        <dbReference type="ARBA" id="ARBA00004651"/>
    </source>
</evidence>
<keyword evidence="14 19" id="KW-0484">Methanogenesis</keyword>
<dbReference type="STRING" id="230361.sm9_2026"/>
<keyword evidence="10 19" id="KW-0808">Transferase</keyword>
<feature type="compositionally biased region" description="Low complexity" evidence="20">
    <location>
        <begin position="302"/>
        <end position="312"/>
    </location>
</feature>
<evidence type="ECO:0000256" key="3">
    <source>
        <dbReference type="ARBA" id="ARBA00004839"/>
    </source>
</evidence>
<evidence type="ECO:0000256" key="13">
    <source>
        <dbReference type="ARBA" id="ARBA00022989"/>
    </source>
</evidence>
<keyword evidence="8 19" id="KW-0554">One-carbon metabolism</keyword>
<dbReference type="GO" id="GO:0030269">
    <property type="term" value="F:tetrahydromethanopterin S-methyltransferase activity"/>
    <property type="evidence" value="ECO:0007669"/>
    <property type="project" value="UniProtKB-UniRule"/>
</dbReference>
<sequence>MDPITLGVVALMGAVATIGGAAEDLESDIGSQSNPNSQVQLAPQMGHLHRMINKAASGEPVAYGVWCGVAGAVAYILITMFGAIPGFPVIAIAIGAAVAACVHSIYTVTSHMGRIVGQSQFEQPLFMDVLTQSLGPIAGHGFITSFCIVGISYLMTIPLGTSNPLHVFPLPLLAMLWGIALGAIGSSTGDVHYGAESEYQKFEFGGGTPVAIQGDIVTKAPLGAKNSMDVVNFCAKFGGPLTGFCFGLVVFFSFWNTVVFGLYGGIIVGIIIIILLIIMDDRLEVFARNKYGAYDEGALEASAEPEAAPAEEAPAEEVAEEAEEAPEEEAEAEEAGEE</sequence>
<evidence type="ECO:0000256" key="18">
    <source>
        <dbReference type="ARBA" id="ARBA00044970"/>
    </source>
</evidence>
<dbReference type="AlphaFoldDB" id="A0A1G5WTQ8"/>
<organism evidence="21 22">
    <name type="scientific">Methanobrevibacter millerae</name>
    <dbReference type="NCBI Taxonomy" id="230361"/>
    <lineage>
        <taxon>Archaea</taxon>
        <taxon>Methanobacteriati</taxon>
        <taxon>Methanobacteriota</taxon>
        <taxon>Methanomada group</taxon>
        <taxon>Methanobacteria</taxon>
        <taxon>Methanobacteriales</taxon>
        <taxon>Methanobacteriaceae</taxon>
        <taxon>Methanobrevibacter</taxon>
    </lineage>
</organism>
<evidence type="ECO:0000256" key="15">
    <source>
        <dbReference type="ARBA" id="ARBA00023136"/>
    </source>
</evidence>
<feature type="region of interest" description="Disordered" evidence="20">
    <location>
        <begin position="302"/>
        <end position="338"/>
    </location>
</feature>
<evidence type="ECO:0000256" key="1">
    <source>
        <dbReference type="ARBA" id="ARBA00002533"/>
    </source>
</evidence>
<evidence type="ECO:0000256" key="11">
    <source>
        <dbReference type="ARBA" id="ARBA00022692"/>
    </source>
</evidence>
<comment type="subcellular location">
    <subcellularLocation>
        <location evidence="2 19">Cell membrane</location>
        <topology evidence="2 19">Multi-pass membrane protein</topology>
    </subcellularLocation>
</comment>
<keyword evidence="22" id="KW-1185">Reference proteome</keyword>
<name>A0A1G5WTQ8_9EURY</name>
<dbReference type="EMBL" id="FMXB01000013">
    <property type="protein sequence ID" value="SDA61531.1"/>
    <property type="molecule type" value="Genomic_DNA"/>
</dbReference>
<evidence type="ECO:0000256" key="6">
    <source>
        <dbReference type="ARBA" id="ARBA00015120"/>
    </source>
</evidence>
<dbReference type="Pfam" id="PF04206">
    <property type="entry name" value="MtrE"/>
    <property type="match status" value="1"/>
</dbReference>
<dbReference type="RefSeq" id="WP_149732201.1">
    <property type="nucleotide sequence ID" value="NZ_FMXB01000013.1"/>
</dbReference>
<accession>A0A1G5WTQ8</accession>
<dbReference type="OrthoDB" id="82302at2157"/>
<reference evidence="21 22" key="1">
    <citation type="submission" date="2016-10" db="EMBL/GenBank/DDBJ databases">
        <authorList>
            <person name="Varghese N."/>
            <person name="Submissions S."/>
        </authorList>
    </citation>
    <scope>NUCLEOTIDE SEQUENCE [LARGE SCALE GENOMIC DNA]</scope>
    <source>
        <strain evidence="21 22">DSM 16643</strain>
    </source>
</reference>
<feature type="transmembrane region" description="Helical" evidence="19">
    <location>
        <begin position="233"/>
        <end position="254"/>
    </location>
</feature>
<dbReference type="GO" id="GO:0006730">
    <property type="term" value="P:one-carbon metabolic process"/>
    <property type="evidence" value="ECO:0007669"/>
    <property type="project" value="UniProtKB-UniRule"/>
</dbReference>
<evidence type="ECO:0000256" key="4">
    <source>
        <dbReference type="ARBA" id="ARBA00009612"/>
    </source>
</evidence>
<proteinExistence type="inferred from homology"/>
<dbReference type="InterPro" id="IPR005780">
    <property type="entry name" value="MeTrfase_E"/>
</dbReference>
<dbReference type="PIRSF" id="PIRSF016509">
    <property type="entry name" value="MtrE"/>
    <property type="match status" value="1"/>
</dbReference>
<comment type="pathway">
    <text evidence="3 19">One-carbon metabolism; methanogenesis from CO(2); methyl-coenzyme M from 5,10-methylene-5,6,7,8-tetrahydromethanopterin: step 2/2.</text>
</comment>
<keyword evidence="9 19" id="KW-0489">Methyltransferase</keyword>
<dbReference type="GO" id="GO:0019386">
    <property type="term" value="P:methanogenesis, from carbon dioxide"/>
    <property type="evidence" value="ECO:0007669"/>
    <property type="project" value="UniProtKB-UniRule"/>
</dbReference>
<evidence type="ECO:0000256" key="16">
    <source>
        <dbReference type="ARBA" id="ARBA00029819"/>
    </source>
</evidence>
<dbReference type="Proteomes" id="UP000323439">
    <property type="component" value="Unassembled WGS sequence"/>
</dbReference>
<feature type="transmembrane region" description="Helical" evidence="19">
    <location>
        <begin position="260"/>
        <end position="279"/>
    </location>
</feature>
<feature type="transmembrane region" description="Helical" evidence="19">
    <location>
        <begin position="129"/>
        <end position="155"/>
    </location>
</feature>
<dbReference type="GO" id="GO:0032259">
    <property type="term" value="P:methylation"/>
    <property type="evidence" value="ECO:0007669"/>
    <property type="project" value="UniProtKB-KW"/>
</dbReference>
<evidence type="ECO:0000256" key="20">
    <source>
        <dbReference type="SAM" id="MobiDB-lite"/>
    </source>
</evidence>
<evidence type="ECO:0000256" key="7">
    <source>
        <dbReference type="ARBA" id="ARBA00022475"/>
    </source>
</evidence>
<evidence type="ECO:0000256" key="8">
    <source>
        <dbReference type="ARBA" id="ARBA00022563"/>
    </source>
</evidence>
<evidence type="ECO:0000256" key="9">
    <source>
        <dbReference type="ARBA" id="ARBA00022603"/>
    </source>
</evidence>
<evidence type="ECO:0000256" key="19">
    <source>
        <dbReference type="HAMAP-Rule" id="MF_01098"/>
    </source>
</evidence>
<dbReference type="GO" id="GO:0005886">
    <property type="term" value="C:plasma membrane"/>
    <property type="evidence" value="ECO:0007669"/>
    <property type="project" value="UniProtKB-SubCell"/>
</dbReference>
<keyword evidence="13 19" id="KW-1133">Transmembrane helix</keyword>
<dbReference type="NCBIfam" id="TIGR01113">
    <property type="entry name" value="mtrE"/>
    <property type="match status" value="1"/>
</dbReference>
<evidence type="ECO:0000256" key="17">
    <source>
        <dbReference type="ARBA" id="ARBA00044880"/>
    </source>
</evidence>
<evidence type="ECO:0000313" key="22">
    <source>
        <dbReference type="Proteomes" id="UP000323439"/>
    </source>
</evidence>
<keyword evidence="7 19" id="KW-1003">Cell membrane</keyword>
<evidence type="ECO:0000313" key="21">
    <source>
        <dbReference type="EMBL" id="SDA61531.1"/>
    </source>
</evidence>
<evidence type="ECO:0000256" key="5">
    <source>
        <dbReference type="ARBA" id="ARBA00011616"/>
    </source>
</evidence>
<keyword evidence="12 19" id="KW-1278">Translocase</keyword>
<feature type="transmembrane region" description="Helical" evidence="19">
    <location>
        <begin position="60"/>
        <end position="81"/>
    </location>
</feature>
<dbReference type="EC" id="7.2.1.4" evidence="18 19"/>
<comment type="similarity">
    <text evidence="4 19">Belongs to the MtrE family.</text>
</comment>
<dbReference type="UniPathway" id="UPA00640">
    <property type="reaction ID" value="UER00698"/>
</dbReference>